<keyword evidence="4" id="KW-0493">Microtubule</keyword>
<evidence type="ECO:0000256" key="3">
    <source>
        <dbReference type="ARBA" id="ARBA00022490"/>
    </source>
</evidence>
<keyword evidence="5" id="KW-0206">Cytoskeleton</keyword>
<organism evidence="8 9">
    <name type="scientific">Saponaria officinalis</name>
    <name type="common">Common soapwort</name>
    <name type="synonym">Lychnis saponaria</name>
    <dbReference type="NCBI Taxonomy" id="3572"/>
    <lineage>
        <taxon>Eukaryota</taxon>
        <taxon>Viridiplantae</taxon>
        <taxon>Streptophyta</taxon>
        <taxon>Embryophyta</taxon>
        <taxon>Tracheophyta</taxon>
        <taxon>Spermatophyta</taxon>
        <taxon>Magnoliopsida</taxon>
        <taxon>eudicotyledons</taxon>
        <taxon>Gunneridae</taxon>
        <taxon>Pentapetalae</taxon>
        <taxon>Caryophyllales</taxon>
        <taxon>Caryophyllaceae</taxon>
        <taxon>Caryophylleae</taxon>
        <taxon>Saponaria</taxon>
    </lineage>
</organism>
<feature type="compositionally biased region" description="Basic and acidic residues" evidence="6">
    <location>
        <begin position="80"/>
        <end position="92"/>
    </location>
</feature>
<comment type="caution">
    <text evidence="8">The sequence shown here is derived from an EMBL/GenBank/DDBJ whole genome shotgun (WGS) entry which is preliminary data.</text>
</comment>
<feature type="region of interest" description="Disordered" evidence="6">
    <location>
        <begin position="264"/>
        <end position="408"/>
    </location>
</feature>
<comment type="subcellular location">
    <subcellularLocation>
        <location evidence="1">Cytoplasm</location>
        <location evidence="1">Cytoskeleton</location>
    </subcellularLocation>
</comment>
<evidence type="ECO:0000313" key="8">
    <source>
        <dbReference type="EMBL" id="KAK9683595.1"/>
    </source>
</evidence>
<dbReference type="Pfam" id="PF06886">
    <property type="entry name" value="TPX2"/>
    <property type="match status" value="1"/>
</dbReference>
<name>A0AAW1I2B8_SAPOF</name>
<evidence type="ECO:0000313" key="9">
    <source>
        <dbReference type="Proteomes" id="UP001443914"/>
    </source>
</evidence>
<comment type="similarity">
    <text evidence="2">Belongs to the TPX2 family.</text>
</comment>
<feature type="domain" description="TPX2 C-terminal" evidence="7">
    <location>
        <begin position="239"/>
        <end position="307"/>
    </location>
</feature>
<feature type="compositionally biased region" description="Basic and acidic residues" evidence="6">
    <location>
        <begin position="264"/>
        <end position="279"/>
    </location>
</feature>
<dbReference type="Proteomes" id="UP001443914">
    <property type="component" value="Unassembled WGS sequence"/>
</dbReference>
<evidence type="ECO:0000256" key="1">
    <source>
        <dbReference type="ARBA" id="ARBA00004245"/>
    </source>
</evidence>
<dbReference type="InterPro" id="IPR044833">
    <property type="entry name" value="WDL5/6"/>
</dbReference>
<feature type="compositionally biased region" description="Acidic residues" evidence="6">
    <location>
        <begin position="1"/>
        <end position="10"/>
    </location>
</feature>
<evidence type="ECO:0000256" key="5">
    <source>
        <dbReference type="ARBA" id="ARBA00023212"/>
    </source>
</evidence>
<dbReference type="EMBL" id="JBDFQZ010000010">
    <property type="protein sequence ID" value="KAK9683595.1"/>
    <property type="molecule type" value="Genomic_DNA"/>
</dbReference>
<feature type="compositionally biased region" description="Polar residues" evidence="6">
    <location>
        <begin position="54"/>
        <end position="65"/>
    </location>
</feature>
<protein>
    <recommendedName>
        <fullName evidence="7">TPX2 C-terminal domain-containing protein</fullName>
    </recommendedName>
</protein>
<dbReference type="PANTHER" id="PTHR31358:SF29">
    <property type="entry name" value="PROTEIN WVD2-LIKE 5-RELATED"/>
    <property type="match status" value="1"/>
</dbReference>
<feature type="compositionally biased region" description="Basic and acidic residues" evidence="6">
    <location>
        <begin position="344"/>
        <end position="357"/>
    </location>
</feature>
<feature type="compositionally biased region" description="Polar residues" evidence="6">
    <location>
        <begin position="106"/>
        <end position="115"/>
    </location>
</feature>
<evidence type="ECO:0000256" key="4">
    <source>
        <dbReference type="ARBA" id="ARBA00022701"/>
    </source>
</evidence>
<dbReference type="InterPro" id="IPR027329">
    <property type="entry name" value="TPX2_C"/>
</dbReference>
<evidence type="ECO:0000259" key="7">
    <source>
        <dbReference type="Pfam" id="PF06886"/>
    </source>
</evidence>
<dbReference type="GO" id="GO:0005874">
    <property type="term" value="C:microtubule"/>
    <property type="evidence" value="ECO:0007669"/>
    <property type="project" value="UniProtKB-KW"/>
</dbReference>
<keyword evidence="9" id="KW-1185">Reference proteome</keyword>
<feature type="compositionally biased region" description="Low complexity" evidence="6">
    <location>
        <begin position="179"/>
        <end position="191"/>
    </location>
</feature>
<keyword evidence="3" id="KW-0963">Cytoplasm</keyword>
<dbReference type="PANTHER" id="PTHR31358">
    <property type="entry name" value="PROTEIN WVD2-LIKE 4"/>
    <property type="match status" value="1"/>
</dbReference>
<reference evidence="8" key="1">
    <citation type="submission" date="2024-03" db="EMBL/GenBank/DDBJ databases">
        <title>WGS assembly of Saponaria officinalis var. Norfolk2.</title>
        <authorList>
            <person name="Jenkins J."/>
            <person name="Shu S."/>
            <person name="Grimwood J."/>
            <person name="Barry K."/>
            <person name="Goodstein D."/>
            <person name="Schmutz J."/>
            <person name="Leebens-Mack J."/>
            <person name="Osbourn A."/>
        </authorList>
    </citation>
    <scope>NUCLEOTIDE SEQUENCE [LARGE SCALE GENOMIC DNA]</scope>
    <source>
        <strain evidence="8">JIC</strain>
    </source>
</reference>
<dbReference type="AlphaFoldDB" id="A0AAW1I2B8"/>
<dbReference type="GO" id="GO:0008017">
    <property type="term" value="F:microtubule binding"/>
    <property type="evidence" value="ECO:0007669"/>
    <property type="project" value="InterPro"/>
</dbReference>
<evidence type="ECO:0000256" key="6">
    <source>
        <dbReference type="SAM" id="MobiDB-lite"/>
    </source>
</evidence>
<gene>
    <name evidence="8" type="ORF">RND81_10G151700</name>
</gene>
<evidence type="ECO:0000256" key="2">
    <source>
        <dbReference type="ARBA" id="ARBA00005885"/>
    </source>
</evidence>
<proteinExistence type="inferred from homology"/>
<feature type="compositionally biased region" description="Polar residues" evidence="6">
    <location>
        <begin position="155"/>
        <end position="170"/>
    </location>
</feature>
<sequence length="467" mass="51052">MDADNNDDAEVGAVNQNGAVNENHGLEPEDASEMVTGIRECSMVDVGSGANPERTVQPSAQNADRQTVVHVKTNGSSASDKAETKRSKELKPQKIQGKGKSEKPSLTKNTSQVSVKKTDNTTEMKGTSNGSLAANTRLKQSVVKTKSFNDRHASNSDLSKGTKNTPVVSNTRKDKLSKSEMTSSSSNMVPSEGNVEKLTLKPLQKGLVANSEGDSESVESASAGDAKSHTTGKLPSYGFSFKCHERAEKRKEFYTKLEERIHAQEIEKNNQQVKSKESQQAELRMLRKSLNFKATPMPNFYQEPPPKLELKKIPNTRPRSPKLGRKNSSSSEGHGNRSRPARLSLDEKPVSGYKPDHGPVSTQPKQRQRKSLPRLPSEKTRLSKTGPEPTPVPIPHLQEEVPLPESESVPVARLDDQEVQVSDSGLVPIAHVEDQSPLSDSEEALVNDETRLRLEHGQIPLEASPEG</sequence>
<feature type="region of interest" description="Disordered" evidence="6">
    <location>
        <begin position="1"/>
        <end position="238"/>
    </location>
</feature>
<accession>A0AAW1I2B8</accession>
<feature type="compositionally biased region" description="Polar residues" evidence="6">
    <location>
        <begin position="123"/>
        <end position="146"/>
    </location>
</feature>